<accession>A0A9D1N5K1</accession>
<keyword evidence="1" id="KW-1133">Transmembrane helix</keyword>
<dbReference type="Gene3D" id="2.60.120.260">
    <property type="entry name" value="Galactose-binding domain-like"/>
    <property type="match status" value="1"/>
</dbReference>
<feature type="transmembrane region" description="Helical" evidence="1">
    <location>
        <begin position="360"/>
        <end position="380"/>
    </location>
</feature>
<feature type="non-terminal residue" evidence="3">
    <location>
        <position position="600"/>
    </location>
</feature>
<dbReference type="AlphaFoldDB" id="A0A9D1N5K1"/>
<feature type="transmembrane region" description="Helical" evidence="1">
    <location>
        <begin position="387"/>
        <end position="405"/>
    </location>
</feature>
<dbReference type="EMBL" id="DVNZ01000252">
    <property type="protein sequence ID" value="HIU95056.1"/>
    <property type="molecule type" value="Genomic_DNA"/>
</dbReference>
<dbReference type="Pfam" id="PF26314">
    <property type="entry name" value="MptA_B_family"/>
    <property type="match status" value="1"/>
</dbReference>
<comment type="caution">
    <text evidence="3">The sequence shown here is derived from an EMBL/GenBank/DDBJ whole genome shotgun (WGS) entry which is preliminary data.</text>
</comment>
<evidence type="ECO:0000256" key="1">
    <source>
        <dbReference type="SAM" id="Phobius"/>
    </source>
</evidence>
<keyword evidence="2" id="KW-0732">Signal</keyword>
<feature type="transmembrane region" description="Helical" evidence="1">
    <location>
        <begin position="247"/>
        <end position="268"/>
    </location>
</feature>
<feature type="transmembrane region" description="Helical" evidence="1">
    <location>
        <begin position="411"/>
        <end position="434"/>
    </location>
</feature>
<feature type="transmembrane region" description="Helical" evidence="1">
    <location>
        <begin position="207"/>
        <end position="227"/>
    </location>
</feature>
<organism evidence="3 4">
    <name type="scientific">Candidatus Aphodomorpha intestinavium</name>
    <dbReference type="NCBI Taxonomy" id="2840672"/>
    <lineage>
        <taxon>Bacteria</taxon>
        <taxon>Bacillati</taxon>
        <taxon>Bacillota</taxon>
        <taxon>Clostridia</taxon>
        <taxon>Eubacteriales</taxon>
        <taxon>Candidatus Aphodomorpha</taxon>
    </lineage>
</organism>
<feature type="transmembrane region" description="Helical" evidence="1">
    <location>
        <begin position="519"/>
        <end position="541"/>
    </location>
</feature>
<protein>
    <submittedName>
        <fullName evidence="3">DUF2029 domain-containing protein</fullName>
    </submittedName>
</protein>
<dbReference type="Proteomes" id="UP000824128">
    <property type="component" value="Unassembled WGS sequence"/>
</dbReference>
<evidence type="ECO:0000313" key="3">
    <source>
        <dbReference type="EMBL" id="HIU95056.1"/>
    </source>
</evidence>
<reference evidence="3" key="2">
    <citation type="journal article" date="2021" name="PeerJ">
        <title>Extensive microbial diversity within the chicken gut microbiome revealed by metagenomics and culture.</title>
        <authorList>
            <person name="Gilroy R."/>
            <person name="Ravi A."/>
            <person name="Getino M."/>
            <person name="Pursley I."/>
            <person name="Horton D.L."/>
            <person name="Alikhan N.F."/>
            <person name="Baker D."/>
            <person name="Gharbi K."/>
            <person name="Hall N."/>
            <person name="Watson M."/>
            <person name="Adriaenssens E.M."/>
            <person name="Foster-Nyarko E."/>
            <person name="Jarju S."/>
            <person name="Secka A."/>
            <person name="Antonio M."/>
            <person name="Oren A."/>
            <person name="Chaudhuri R.R."/>
            <person name="La Ragione R."/>
            <person name="Hildebrand F."/>
            <person name="Pallen M.J."/>
        </authorList>
    </citation>
    <scope>NUCLEOTIDE SEQUENCE</scope>
    <source>
        <strain evidence="3">ChiGjej2B2-16831</strain>
    </source>
</reference>
<evidence type="ECO:0000313" key="4">
    <source>
        <dbReference type="Proteomes" id="UP000824128"/>
    </source>
</evidence>
<feature type="transmembrane region" description="Helical" evidence="1">
    <location>
        <begin position="562"/>
        <end position="582"/>
    </location>
</feature>
<name>A0A9D1N5K1_9FIRM</name>
<feature type="transmembrane region" description="Helical" evidence="1">
    <location>
        <begin position="304"/>
        <end position="323"/>
    </location>
</feature>
<gene>
    <name evidence="3" type="ORF">IAD24_07865</name>
</gene>
<evidence type="ECO:0000256" key="2">
    <source>
        <dbReference type="SAM" id="SignalP"/>
    </source>
</evidence>
<feature type="signal peptide" evidence="2">
    <location>
        <begin position="1"/>
        <end position="20"/>
    </location>
</feature>
<keyword evidence="1" id="KW-0472">Membrane</keyword>
<proteinExistence type="predicted"/>
<sequence>MRKLITILLILCLLPAAALAQDDHLAGEQLLYNPDFSETADVLDLPVGWTAQAYAEGGAALLEQTEAGAAIRVESAAGNDVRAYQDVAVAPDTVYRLRAMVRTEDVQGGQGASLSIDNYGLDGSYCYSGGLTGTTGWTELTLYVRTGAEQTTLRAALRLGGYGMESSGTAWFCDVSLYACDEVASGTIIDLMATADQGGAAAAAPGGAVFAAMLAVAALSLLLYALLYARVLKSEADALKNPARPGAVLGAVMAAAFVLRLALSLIFVGHPTDINCFMAWGNAVATNGMADFYTSGMFADYPPGYMYICGAISWLCGVLGLSYGSAGMVFLFKLPATIADLASAYLVYRLAKRQGVREVFALTLCALLALNPAAMFISGAWGQIDSLLTLGVVGAFCLFLSERWILAGAVYGLAILFKPQALMFGPLFAAAYFAYTAASPAWKKKLLHTALAVLAALLVLFVGSLPFKGDQQLFYLVGRYTDTVSSYPYATIEAYNLPALLGLNWAPVETKVLGVPYSVWGPAFIALGVLYGVFLLLRSFLVLPAGERPTLASLRACPRREGALYLPAACMLCVIFTFGHYMHERYLFPALLLLLLAYLY</sequence>
<keyword evidence="1" id="KW-0812">Transmembrane</keyword>
<feature type="transmembrane region" description="Helical" evidence="1">
    <location>
        <begin position="446"/>
        <end position="467"/>
    </location>
</feature>
<reference evidence="3" key="1">
    <citation type="submission" date="2020-10" db="EMBL/GenBank/DDBJ databases">
        <authorList>
            <person name="Gilroy R."/>
        </authorList>
    </citation>
    <scope>NUCLEOTIDE SEQUENCE</scope>
    <source>
        <strain evidence="3">ChiGjej2B2-16831</strain>
    </source>
</reference>
<feature type="chain" id="PRO_5039557391" evidence="2">
    <location>
        <begin position="21"/>
        <end position="600"/>
    </location>
</feature>